<organism evidence="1 2">
    <name type="scientific">Brachionus plicatilis</name>
    <name type="common">Marine rotifer</name>
    <name type="synonym">Brachionus muelleri</name>
    <dbReference type="NCBI Taxonomy" id="10195"/>
    <lineage>
        <taxon>Eukaryota</taxon>
        <taxon>Metazoa</taxon>
        <taxon>Spiralia</taxon>
        <taxon>Gnathifera</taxon>
        <taxon>Rotifera</taxon>
        <taxon>Eurotatoria</taxon>
        <taxon>Monogononta</taxon>
        <taxon>Pseudotrocha</taxon>
        <taxon>Ploima</taxon>
        <taxon>Brachionidae</taxon>
        <taxon>Brachionus</taxon>
    </lineage>
</organism>
<gene>
    <name evidence="1" type="ORF">BpHYR1_048334</name>
</gene>
<evidence type="ECO:0000313" key="2">
    <source>
        <dbReference type="Proteomes" id="UP000276133"/>
    </source>
</evidence>
<accession>A0A3M7PDW1</accession>
<keyword evidence="2" id="KW-1185">Reference proteome</keyword>
<sequence>MCSNLIQLLQKSCNSENFEQNLTFAASVHTPMSNTGINDERRKWPFNGIVELLQKNSIPGPNRSNN</sequence>
<proteinExistence type="predicted"/>
<comment type="caution">
    <text evidence="1">The sequence shown here is derived from an EMBL/GenBank/DDBJ whole genome shotgun (WGS) entry which is preliminary data.</text>
</comment>
<name>A0A3M7PDW1_BRAPC</name>
<evidence type="ECO:0000313" key="1">
    <source>
        <dbReference type="EMBL" id="RMZ97275.1"/>
    </source>
</evidence>
<dbReference type="Proteomes" id="UP000276133">
    <property type="component" value="Unassembled WGS sequence"/>
</dbReference>
<dbReference type="EMBL" id="REGN01011523">
    <property type="protein sequence ID" value="RMZ97275.1"/>
    <property type="molecule type" value="Genomic_DNA"/>
</dbReference>
<dbReference type="AlphaFoldDB" id="A0A3M7PDW1"/>
<protein>
    <submittedName>
        <fullName evidence="1">Uncharacterized protein</fullName>
    </submittedName>
</protein>
<reference evidence="1 2" key="1">
    <citation type="journal article" date="2018" name="Sci. Rep.">
        <title>Genomic signatures of local adaptation to the degree of environmental predictability in rotifers.</title>
        <authorList>
            <person name="Franch-Gras L."/>
            <person name="Hahn C."/>
            <person name="Garcia-Roger E.M."/>
            <person name="Carmona M.J."/>
            <person name="Serra M."/>
            <person name="Gomez A."/>
        </authorList>
    </citation>
    <scope>NUCLEOTIDE SEQUENCE [LARGE SCALE GENOMIC DNA]</scope>
    <source>
        <strain evidence="1">HYR1</strain>
    </source>
</reference>